<dbReference type="GO" id="GO:0030170">
    <property type="term" value="F:pyridoxal phosphate binding"/>
    <property type="evidence" value="ECO:0007669"/>
    <property type="project" value="InterPro"/>
</dbReference>
<evidence type="ECO:0000259" key="7">
    <source>
        <dbReference type="Pfam" id="PF00291"/>
    </source>
</evidence>
<name>A0AA37WJS3_9ALTE</name>
<dbReference type="InterPro" id="IPR000634">
    <property type="entry name" value="Ser/Thr_deHydtase_PyrdxlP-BS"/>
</dbReference>
<dbReference type="GO" id="GO:0030378">
    <property type="term" value="F:serine racemase activity"/>
    <property type="evidence" value="ECO:0007669"/>
    <property type="project" value="TreeGrafter"/>
</dbReference>
<dbReference type="AlphaFoldDB" id="A0AA37WJS3"/>
<dbReference type="PROSITE" id="PS00165">
    <property type="entry name" value="DEHYDRATASE_SER_THR"/>
    <property type="match status" value="1"/>
</dbReference>
<feature type="domain" description="Tryptophan synthase beta chain-like PALP" evidence="7">
    <location>
        <begin position="17"/>
        <end position="306"/>
    </location>
</feature>
<protein>
    <submittedName>
        <fullName evidence="8">Serine/threonine dehydratase</fullName>
    </submittedName>
</protein>
<dbReference type="GO" id="GO:0000287">
    <property type="term" value="F:magnesium ion binding"/>
    <property type="evidence" value="ECO:0007669"/>
    <property type="project" value="TreeGrafter"/>
</dbReference>
<dbReference type="GO" id="GO:0006520">
    <property type="term" value="P:amino acid metabolic process"/>
    <property type="evidence" value="ECO:0007669"/>
    <property type="project" value="InterPro"/>
</dbReference>
<keyword evidence="6" id="KW-0663">Pyridoxal phosphate</keyword>
<reference evidence="8" key="1">
    <citation type="journal article" date="2014" name="Int. J. Syst. Evol. Microbiol.">
        <title>Complete genome sequence of Corynebacterium casei LMG S-19264T (=DSM 44701T), isolated from a smear-ripened cheese.</title>
        <authorList>
            <consortium name="US DOE Joint Genome Institute (JGI-PGF)"/>
            <person name="Walter F."/>
            <person name="Albersmeier A."/>
            <person name="Kalinowski J."/>
            <person name="Ruckert C."/>
        </authorList>
    </citation>
    <scope>NUCLEOTIDE SEQUENCE</scope>
    <source>
        <strain evidence="8">NBRC 110023</strain>
    </source>
</reference>
<evidence type="ECO:0000256" key="1">
    <source>
        <dbReference type="ARBA" id="ARBA00001913"/>
    </source>
</evidence>
<evidence type="ECO:0000313" key="9">
    <source>
        <dbReference type="Proteomes" id="UP001156601"/>
    </source>
</evidence>
<dbReference type="GO" id="GO:0003941">
    <property type="term" value="F:L-serine ammonia-lyase activity"/>
    <property type="evidence" value="ECO:0007669"/>
    <property type="project" value="TreeGrafter"/>
</dbReference>
<dbReference type="GO" id="GO:0018114">
    <property type="term" value="F:threonine racemase activity"/>
    <property type="evidence" value="ECO:0007669"/>
    <property type="project" value="TreeGrafter"/>
</dbReference>
<accession>A0AA37WJS3</accession>
<dbReference type="PANTHER" id="PTHR43050">
    <property type="entry name" value="SERINE / THREONINE RACEMASE FAMILY MEMBER"/>
    <property type="match status" value="1"/>
</dbReference>
<evidence type="ECO:0000256" key="5">
    <source>
        <dbReference type="ARBA" id="ARBA00022842"/>
    </source>
</evidence>
<dbReference type="GO" id="GO:0008721">
    <property type="term" value="F:D-serine ammonia-lyase activity"/>
    <property type="evidence" value="ECO:0007669"/>
    <property type="project" value="TreeGrafter"/>
</dbReference>
<comment type="cofactor">
    <cofactor evidence="3">
        <name>Mn(2+)</name>
        <dbReference type="ChEBI" id="CHEBI:29035"/>
    </cofactor>
</comment>
<dbReference type="NCBIfam" id="NF005147">
    <property type="entry name" value="PRK06608.1"/>
    <property type="match status" value="1"/>
</dbReference>
<gene>
    <name evidence="8" type="ORF">GCM10007852_33750</name>
</gene>
<reference evidence="8" key="2">
    <citation type="submission" date="2023-01" db="EMBL/GenBank/DDBJ databases">
        <title>Draft genome sequence of Agaribacter marinus strain NBRC 110023.</title>
        <authorList>
            <person name="Sun Q."/>
            <person name="Mori K."/>
        </authorList>
    </citation>
    <scope>NUCLEOTIDE SEQUENCE</scope>
    <source>
        <strain evidence="8">NBRC 110023</strain>
    </source>
</reference>
<comment type="caution">
    <text evidence="8">The sequence shown here is derived from an EMBL/GenBank/DDBJ whole genome shotgun (WGS) entry which is preliminary data.</text>
</comment>
<comment type="cofactor">
    <cofactor evidence="4">
        <name>Mg(2+)</name>
        <dbReference type="ChEBI" id="CHEBI:18420"/>
    </cofactor>
</comment>
<organism evidence="8 9">
    <name type="scientific">Agaribacter marinus</name>
    <dbReference type="NCBI Taxonomy" id="1431249"/>
    <lineage>
        <taxon>Bacteria</taxon>
        <taxon>Pseudomonadati</taxon>
        <taxon>Pseudomonadota</taxon>
        <taxon>Gammaproteobacteria</taxon>
        <taxon>Alteromonadales</taxon>
        <taxon>Alteromonadaceae</taxon>
        <taxon>Agaribacter</taxon>
    </lineage>
</organism>
<dbReference type="Proteomes" id="UP001156601">
    <property type="component" value="Unassembled WGS sequence"/>
</dbReference>
<dbReference type="Pfam" id="PF00291">
    <property type="entry name" value="PALP"/>
    <property type="match status" value="1"/>
</dbReference>
<dbReference type="InterPro" id="IPR036052">
    <property type="entry name" value="TrpB-like_PALP_sf"/>
</dbReference>
<sequence>MSSIDFSDIQSARSRIAPYVKKTPIVSSSMLNKCLGHEIFFKAECLQTTGSFKIRGASNYLLKKIENGTAPKKIIANSSGNHAQAVAYIGKKLNIPTTIYASESISKIKAAATKAYGAKLKLFANRALADTAVSEAANREDTAWIKPFNHLNVIAGQGTVVAESLESIDNIDGIFAPCGGGGLLSGSLISARALSPNTQVIGVEPLAANDAAKSLRQKQIISLSKTPNTLADGAATPAVGEINFPFLQALDGFYEVNEERIKYWTQWLHHLLKLHIEPTCAMSMEAVIQWLKLQTSPKRVLVIASGGNISTASMQHIWQQDYLNDIPQI</sequence>
<comment type="cofactor">
    <cofactor evidence="1">
        <name>Ca(2+)</name>
        <dbReference type="ChEBI" id="CHEBI:29108"/>
    </cofactor>
</comment>
<dbReference type="InterPro" id="IPR001926">
    <property type="entry name" value="TrpB-like_PALP"/>
</dbReference>
<dbReference type="Gene3D" id="3.40.50.1100">
    <property type="match status" value="2"/>
</dbReference>
<comment type="cofactor">
    <cofactor evidence="2">
        <name>pyridoxal 5'-phosphate</name>
        <dbReference type="ChEBI" id="CHEBI:597326"/>
    </cofactor>
</comment>
<dbReference type="CDD" id="cd01562">
    <property type="entry name" value="Thr-dehyd"/>
    <property type="match status" value="1"/>
</dbReference>
<evidence type="ECO:0000256" key="6">
    <source>
        <dbReference type="ARBA" id="ARBA00022898"/>
    </source>
</evidence>
<proteinExistence type="predicted"/>
<dbReference type="SUPFAM" id="SSF53686">
    <property type="entry name" value="Tryptophan synthase beta subunit-like PLP-dependent enzymes"/>
    <property type="match status" value="1"/>
</dbReference>
<keyword evidence="5" id="KW-0460">Magnesium</keyword>
<evidence type="ECO:0000313" key="8">
    <source>
        <dbReference type="EMBL" id="GLR72467.1"/>
    </source>
</evidence>
<keyword evidence="9" id="KW-1185">Reference proteome</keyword>
<dbReference type="GO" id="GO:0005524">
    <property type="term" value="F:ATP binding"/>
    <property type="evidence" value="ECO:0007669"/>
    <property type="project" value="TreeGrafter"/>
</dbReference>
<dbReference type="EMBL" id="BSOT01000010">
    <property type="protein sequence ID" value="GLR72467.1"/>
    <property type="molecule type" value="Genomic_DNA"/>
</dbReference>
<evidence type="ECO:0000256" key="3">
    <source>
        <dbReference type="ARBA" id="ARBA00001936"/>
    </source>
</evidence>
<evidence type="ECO:0000256" key="2">
    <source>
        <dbReference type="ARBA" id="ARBA00001933"/>
    </source>
</evidence>
<dbReference type="PANTHER" id="PTHR43050:SF1">
    <property type="entry name" value="SERINE RACEMASE"/>
    <property type="match status" value="1"/>
</dbReference>
<dbReference type="RefSeq" id="WP_284218883.1">
    <property type="nucleotide sequence ID" value="NZ_BSOT01000010.1"/>
</dbReference>
<evidence type="ECO:0000256" key="4">
    <source>
        <dbReference type="ARBA" id="ARBA00001946"/>
    </source>
</evidence>